<dbReference type="InterPro" id="IPR002654">
    <property type="entry name" value="Glyco_trans_25"/>
</dbReference>
<gene>
    <name evidence="2" type="ORF">Y958_19540</name>
</gene>
<sequence length="259" mass="29655">MAASSCPIPPCPIFVINLEHDGVRRAHMTEQCARLGLAVEFVPAVNGRALSEADRAVYDRARALRVYGVEMLDTEIGCYLSHYRLYERMVRENIPAALIMEDDVELSPALPRIVEDLLADPAPEWQGVRLESLRPRVREPKTPKFRGRTVQTLRDGELVRLGTHVLGFGAYLIRLDGARRMLDYGRRIFMPVDQTMDRYWDNGIAPYLVRPIPVRQRTDMDSRIGARPAGRHEGQPLAIQLARRWQRLSDSVRKRLYRG</sequence>
<keyword evidence="2" id="KW-0808">Transferase</keyword>
<dbReference type="Pfam" id="PF01755">
    <property type="entry name" value="Glyco_transf_25"/>
    <property type="match status" value="1"/>
</dbReference>
<feature type="domain" description="Glycosyl transferase family 25" evidence="1">
    <location>
        <begin position="12"/>
        <end position="196"/>
    </location>
</feature>
<evidence type="ECO:0000259" key="1">
    <source>
        <dbReference type="Pfam" id="PF01755"/>
    </source>
</evidence>
<proteinExistence type="predicted"/>
<evidence type="ECO:0000313" key="2">
    <source>
        <dbReference type="EMBL" id="ASG23056.1"/>
    </source>
</evidence>
<dbReference type="EMBL" id="CP022111">
    <property type="protein sequence ID" value="ASG23056.1"/>
    <property type="molecule type" value="Genomic_DNA"/>
</dbReference>
<dbReference type="RefSeq" id="WP_088873593.1">
    <property type="nucleotide sequence ID" value="NZ_CP022111.1"/>
</dbReference>
<accession>A0A248JX01</accession>
<dbReference type="KEGG" id="nao:Y958_19540"/>
<dbReference type="CDD" id="cd06532">
    <property type="entry name" value="Glyco_transf_25"/>
    <property type="match status" value="1"/>
</dbReference>
<protein>
    <submittedName>
        <fullName evidence="2">Glycosyl transferase</fullName>
    </submittedName>
</protein>
<dbReference type="AlphaFoldDB" id="A0A248JX01"/>
<evidence type="ECO:0000313" key="3">
    <source>
        <dbReference type="Proteomes" id="UP000197153"/>
    </source>
</evidence>
<reference evidence="2 3" key="1">
    <citation type="submission" date="2017-06" db="EMBL/GenBank/DDBJ databases">
        <title>Complete genome sequence of Nitrospirillum amazonense strain CBAmC, an endophytic nitrogen-fixing and plant growth-promoting bacterium, isolated from sugarcane.</title>
        <authorList>
            <person name="Schwab S."/>
            <person name="dos Santos Teixeira K.R."/>
            <person name="Simoes Araujo J.L."/>
            <person name="Soares Vidal M."/>
            <person name="Borges de Freitas H.R."/>
            <person name="Rivello Crivelaro A.L."/>
            <person name="Bueno de Camargo Nunes A."/>
            <person name="dos Santos C.M."/>
            <person name="Palmeira da Silva Rosa D."/>
            <person name="da Silva Padilha D."/>
            <person name="da Silva E."/>
            <person name="Araujo Terra L."/>
            <person name="Soares Mendes V."/>
            <person name="Farinelli L."/>
            <person name="Magalhaes Cruz L."/>
            <person name="Baldani J.I."/>
        </authorList>
    </citation>
    <scope>NUCLEOTIDE SEQUENCE [LARGE SCALE GENOMIC DNA]</scope>
    <source>
        <strain evidence="2 3">CBAmC</strain>
    </source>
</reference>
<organism evidence="2 3">
    <name type="scientific">Nitrospirillum viridazoti CBAmc</name>
    <dbReference type="NCBI Taxonomy" id="1441467"/>
    <lineage>
        <taxon>Bacteria</taxon>
        <taxon>Pseudomonadati</taxon>
        <taxon>Pseudomonadota</taxon>
        <taxon>Alphaproteobacteria</taxon>
        <taxon>Rhodospirillales</taxon>
        <taxon>Azospirillaceae</taxon>
        <taxon>Nitrospirillum</taxon>
        <taxon>Nitrospirillum viridazoti</taxon>
    </lineage>
</organism>
<name>A0A248JX01_9PROT</name>
<dbReference type="Proteomes" id="UP000197153">
    <property type="component" value="Chromosome 2"/>
</dbReference>
<dbReference type="GO" id="GO:0016740">
    <property type="term" value="F:transferase activity"/>
    <property type="evidence" value="ECO:0007669"/>
    <property type="project" value="UniProtKB-KW"/>
</dbReference>
<keyword evidence="3" id="KW-1185">Reference proteome</keyword>